<sequence>MMSIFDHSRDFLKKHYVEVEKLRCAVWEELEKVENELEQWGELKPEERTVLAQASYSNGVLRVVLKDYLPKKSEVLHNSHLRLFYTYPVAEAVRTLTEKLGCTIFFEKAACLIVTYLPRKGRWDPDNRAIGSLINGLRFAGVVQGDSWDQLIFTVIGKVDEKHPRTEIFVADQEKVLPSLLNAFDVSVN</sequence>
<evidence type="ECO:0000313" key="1">
    <source>
        <dbReference type="EMBL" id="RPF49521.1"/>
    </source>
</evidence>
<reference evidence="1 2" key="1">
    <citation type="submission" date="2018-11" db="EMBL/GenBank/DDBJ databases">
        <title>Genomic Encyclopedia of Type Strains, Phase IV (KMG-IV): sequencing the most valuable type-strain genomes for metagenomic binning, comparative biology and taxonomic classification.</title>
        <authorList>
            <person name="Goeker M."/>
        </authorList>
    </citation>
    <scope>NUCLEOTIDE SEQUENCE [LARGE SCALE GENOMIC DNA]</scope>
    <source>
        <strain evidence="1 2">DSM 102936</strain>
    </source>
</reference>
<dbReference type="AlphaFoldDB" id="A0A3N5C048"/>
<organism evidence="1 2">
    <name type="scientific">Thermodesulfitimonas autotrophica</name>
    <dbReference type="NCBI Taxonomy" id="1894989"/>
    <lineage>
        <taxon>Bacteria</taxon>
        <taxon>Bacillati</taxon>
        <taxon>Bacillota</taxon>
        <taxon>Clostridia</taxon>
        <taxon>Thermoanaerobacterales</taxon>
        <taxon>Thermoanaerobacteraceae</taxon>
        <taxon>Thermodesulfitimonas</taxon>
    </lineage>
</organism>
<evidence type="ECO:0000313" key="2">
    <source>
        <dbReference type="Proteomes" id="UP000282654"/>
    </source>
</evidence>
<proteinExistence type="predicted"/>
<gene>
    <name evidence="1" type="ORF">EDD75_0337</name>
</gene>
<protein>
    <submittedName>
        <fullName evidence="1">Uncharacterized protein</fullName>
    </submittedName>
</protein>
<comment type="caution">
    <text evidence="1">The sequence shown here is derived from an EMBL/GenBank/DDBJ whole genome shotgun (WGS) entry which is preliminary data.</text>
</comment>
<dbReference type="OrthoDB" id="1898172at2"/>
<dbReference type="RefSeq" id="WP_123927085.1">
    <property type="nucleotide sequence ID" value="NZ_RKRE01000001.1"/>
</dbReference>
<keyword evidence="2" id="KW-1185">Reference proteome</keyword>
<name>A0A3N5C048_9THEO</name>
<dbReference type="Proteomes" id="UP000282654">
    <property type="component" value="Unassembled WGS sequence"/>
</dbReference>
<accession>A0A3N5C048</accession>
<dbReference type="EMBL" id="RKRE01000001">
    <property type="protein sequence ID" value="RPF49521.1"/>
    <property type="molecule type" value="Genomic_DNA"/>
</dbReference>